<gene>
    <name evidence="1" type="ORF">ABID47_005898</name>
</gene>
<organism evidence="1 2">
    <name type="scientific">Paenibacillus favisporus</name>
    <dbReference type="NCBI Taxonomy" id="221028"/>
    <lineage>
        <taxon>Bacteria</taxon>
        <taxon>Bacillati</taxon>
        <taxon>Bacillota</taxon>
        <taxon>Bacilli</taxon>
        <taxon>Bacillales</taxon>
        <taxon>Paenibacillaceae</taxon>
        <taxon>Paenibacillus</taxon>
    </lineage>
</organism>
<dbReference type="EMBL" id="JBEPLV010000008">
    <property type="protein sequence ID" value="MET3549261.1"/>
    <property type="molecule type" value="Genomic_DNA"/>
</dbReference>
<keyword evidence="2" id="KW-1185">Reference proteome</keyword>
<accession>A0ABV2FBX8</accession>
<protein>
    <submittedName>
        <fullName evidence="1">Uncharacterized protein</fullName>
    </submittedName>
</protein>
<name>A0ABV2FBX8_9BACL</name>
<dbReference type="Proteomes" id="UP001549098">
    <property type="component" value="Unassembled WGS sequence"/>
</dbReference>
<proteinExistence type="predicted"/>
<evidence type="ECO:0000313" key="1">
    <source>
        <dbReference type="EMBL" id="MET3549261.1"/>
    </source>
</evidence>
<reference evidence="1 2" key="1">
    <citation type="submission" date="2024-06" db="EMBL/GenBank/DDBJ databases">
        <title>Genomic Encyclopedia of Type Strains, Phase IV (KMG-IV): sequencing the most valuable type-strain genomes for metagenomic binning, comparative biology and taxonomic classification.</title>
        <authorList>
            <person name="Goeker M."/>
        </authorList>
    </citation>
    <scope>NUCLEOTIDE SEQUENCE [LARGE SCALE GENOMIC DNA]</scope>
    <source>
        <strain evidence="1 2">DSM 17253</strain>
    </source>
</reference>
<sequence>MKNMRYNPIERYADRSTWLLDVLLYLPRLLIKLLS</sequence>
<comment type="caution">
    <text evidence="1">The sequence shown here is derived from an EMBL/GenBank/DDBJ whole genome shotgun (WGS) entry which is preliminary data.</text>
</comment>
<evidence type="ECO:0000313" key="2">
    <source>
        <dbReference type="Proteomes" id="UP001549098"/>
    </source>
</evidence>